<dbReference type="Proteomes" id="UP000001996">
    <property type="component" value="Unassembled WGS sequence"/>
</dbReference>
<sequence length="453" mass="51109">MLFQAHSAPSQKIDSCVSVFLEPTSNSIVYGCPGIPRSIPRIETTVHVRSTNALPFMIRAVAVFLISRQKVVVPTKFGSNDAFKEFKLYEDSMAFKPANDFSQKVLGVSLPILIPVPRDIPSSALLSSFGSSTTHSLVVKVILGDSAANESFVVETFPIVIKTYDTLPLYRQFNEPLVRSSKSPDNQIIAEAVVPVTAVGPSDLLCLNCRIFTNSSNNKLKKHITLKQITFQIKEYLECYDGGLPPVTENKLFTTTLEPGKEVTTQGIQENYSINFPQSNDYLKIHSFEEPYIIEQETINDYETTIIESANISSFVLKDKLGEGLPLTHFQSFTSLGQFYSIKFELILKLKFSKAKDFDVRIPIIVCPYDRKTSEPLLKWIMLECEVAKARFGKQFIDQFFAAKNYLEICSLMGKYRPPPVVYRYCKEDWEKLGYDGVAFNNPRSPNLVLYID</sequence>
<keyword evidence="2" id="KW-1185">Reference proteome</keyword>
<dbReference type="AlphaFoldDB" id="A5DYW7"/>
<proteinExistence type="predicted"/>
<dbReference type="VEuPathDB" id="FungiDB:LELG_02554"/>
<dbReference type="STRING" id="379508.A5DYW7"/>
<gene>
    <name evidence="1" type="ORF">LELG_02554</name>
</gene>
<dbReference type="PANTHER" id="PTHR36419:SF1">
    <property type="entry name" value="RHO1 GEF LOCALIZING PROTEIN 1"/>
    <property type="match status" value="1"/>
</dbReference>
<dbReference type="GO" id="GO:0000935">
    <property type="term" value="C:division septum"/>
    <property type="evidence" value="ECO:0007669"/>
    <property type="project" value="TreeGrafter"/>
</dbReference>
<reference evidence="1 2" key="1">
    <citation type="journal article" date="2009" name="Nature">
        <title>Evolution of pathogenicity and sexual reproduction in eight Candida genomes.</title>
        <authorList>
            <person name="Butler G."/>
            <person name="Rasmussen M.D."/>
            <person name="Lin M.F."/>
            <person name="Santos M.A."/>
            <person name="Sakthikumar S."/>
            <person name="Munro C.A."/>
            <person name="Rheinbay E."/>
            <person name="Grabherr M."/>
            <person name="Forche A."/>
            <person name="Reedy J.L."/>
            <person name="Agrafioti I."/>
            <person name="Arnaud M.B."/>
            <person name="Bates S."/>
            <person name="Brown A.J."/>
            <person name="Brunke S."/>
            <person name="Costanzo M.C."/>
            <person name="Fitzpatrick D.A."/>
            <person name="de Groot P.W."/>
            <person name="Harris D."/>
            <person name="Hoyer L.L."/>
            <person name="Hube B."/>
            <person name="Klis F.M."/>
            <person name="Kodira C."/>
            <person name="Lennard N."/>
            <person name="Logue M.E."/>
            <person name="Martin R."/>
            <person name="Neiman A.M."/>
            <person name="Nikolaou E."/>
            <person name="Quail M.A."/>
            <person name="Quinn J."/>
            <person name="Santos M.C."/>
            <person name="Schmitzberger F.F."/>
            <person name="Sherlock G."/>
            <person name="Shah P."/>
            <person name="Silverstein K.A."/>
            <person name="Skrzypek M.S."/>
            <person name="Soll D."/>
            <person name="Staggs R."/>
            <person name="Stansfield I."/>
            <person name="Stumpf M.P."/>
            <person name="Sudbery P.E."/>
            <person name="Srikantha T."/>
            <person name="Zeng Q."/>
            <person name="Berman J."/>
            <person name="Berriman M."/>
            <person name="Heitman J."/>
            <person name="Gow N.A."/>
            <person name="Lorenz M.C."/>
            <person name="Birren B.W."/>
            <person name="Kellis M."/>
            <person name="Cuomo C.A."/>
        </authorList>
    </citation>
    <scope>NUCLEOTIDE SEQUENCE [LARGE SCALE GENOMIC DNA]</scope>
    <source>
        <strain evidence="2">ATCC 11503 / BCRC 21390 / CBS 2605 / JCM 1781 / NBRC 1676 / NRRL YB-4239</strain>
    </source>
</reference>
<dbReference type="eggNOG" id="ENOG502QSRB">
    <property type="taxonomic scope" value="Eukaryota"/>
</dbReference>
<accession>A5DYW7</accession>
<dbReference type="InterPro" id="IPR053060">
    <property type="entry name" value="Cytokinesis_Signaling_Reg"/>
</dbReference>
<dbReference type="InParanoid" id="A5DYW7"/>
<dbReference type="EMBL" id="CH981526">
    <property type="protein sequence ID" value="EDK44375.1"/>
    <property type="molecule type" value="Genomic_DNA"/>
</dbReference>
<name>A5DYW7_LODEL</name>
<dbReference type="GO" id="GO:0000917">
    <property type="term" value="P:division septum assembly"/>
    <property type="evidence" value="ECO:0007669"/>
    <property type="project" value="TreeGrafter"/>
</dbReference>
<evidence type="ECO:0000313" key="1">
    <source>
        <dbReference type="EMBL" id="EDK44375.1"/>
    </source>
</evidence>
<organism evidence="1 2">
    <name type="scientific">Lodderomyces elongisporus (strain ATCC 11503 / CBS 2605 / JCM 1781 / NBRC 1676 / NRRL YB-4239)</name>
    <name type="common">Yeast</name>
    <name type="synonym">Saccharomyces elongisporus</name>
    <dbReference type="NCBI Taxonomy" id="379508"/>
    <lineage>
        <taxon>Eukaryota</taxon>
        <taxon>Fungi</taxon>
        <taxon>Dikarya</taxon>
        <taxon>Ascomycota</taxon>
        <taxon>Saccharomycotina</taxon>
        <taxon>Pichiomycetes</taxon>
        <taxon>Debaryomycetaceae</taxon>
        <taxon>Candida/Lodderomyces clade</taxon>
        <taxon>Lodderomyces</taxon>
    </lineage>
</organism>
<evidence type="ECO:0008006" key="3">
    <source>
        <dbReference type="Google" id="ProtNLM"/>
    </source>
</evidence>
<protein>
    <recommendedName>
        <fullName evidence="3">Arrestin C-terminal-like domain-containing protein</fullName>
    </recommendedName>
</protein>
<dbReference type="OrthoDB" id="4001642at2759"/>
<dbReference type="FunCoup" id="A5DYW7">
    <property type="interactions" value="45"/>
</dbReference>
<dbReference type="PANTHER" id="PTHR36419">
    <property type="entry name" value="ARRESTIN FAMILY PROTEIN 1"/>
    <property type="match status" value="1"/>
</dbReference>
<dbReference type="OMA" id="PRIECQL"/>
<evidence type="ECO:0000313" key="2">
    <source>
        <dbReference type="Proteomes" id="UP000001996"/>
    </source>
</evidence>
<dbReference type="HOGENOM" id="CLU_598506_0_0_1"/>